<dbReference type="AlphaFoldDB" id="A0A8K0KT58"/>
<organism evidence="1 2">
    <name type="scientific">Ladona fulva</name>
    <name type="common">Scarce chaser dragonfly</name>
    <name type="synonym">Libellula fulva</name>
    <dbReference type="NCBI Taxonomy" id="123851"/>
    <lineage>
        <taxon>Eukaryota</taxon>
        <taxon>Metazoa</taxon>
        <taxon>Ecdysozoa</taxon>
        <taxon>Arthropoda</taxon>
        <taxon>Hexapoda</taxon>
        <taxon>Insecta</taxon>
        <taxon>Pterygota</taxon>
        <taxon>Palaeoptera</taxon>
        <taxon>Odonata</taxon>
        <taxon>Epiprocta</taxon>
        <taxon>Anisoptera</taxon>
        <taxon>Libelluloidea</taxon>
        <taxon>Libellulidae</taxon>
        <taxon>Ladona</taxon>
    </lineage>
</organism>
<reference evidence="1" key="1">
    <citation type="submission" date="2013-04" db="EMBL/GenBank/DDBJ databases">
        <authorList>
            <person name="Qu J."/>
            <person name="Murali S.C."/>
            <person name="Bandaranaike D."/>
            <person name="Bellair M."/>
            <person name="Blankenburg K."/>
            <person name="Chao H."/>
            <person name="Dinh H."/>
            <person name="Doddapaneni H."/>
            <person name="Downs B."/>
            <person name="Dugan-Rocha S."/>
            <person name="Elkadiri S."/>
            <person name="Gnanaolivu R.D."/>
            <person name="Hernandez B."/>
            <person name="Javaid M."/>
            <person name="Jayaseelan J.C."/>
            <person name="Lee S."/>
            <person name="Li M."/>
            <person name="Ming W."/>
            <person name="Munidasa M."/>
            <person name="Muniz J."/>
            <person name="Nguyen L."/>
            <person name="Ongeri F."/>
            <person name="Osuji N."/>
            <person name="Pu L.-L."/>
            <person name="Puazo M."/>
            <person name="Qu C."/>
            <person name="Quiroz J."/>
            <person name="Raj R."/>
            <person name="Weissenberger G."/>
            <person name="Xin Y."/>
            <person name="Zou X."/>
            <person name="Han Y."/>
            <person name="Richards S."/>
            <person name="Worley K."/>
            <person name="Muzny D."/>
            <person name="Gibbs R."/>
        </authorList>
    </citation>
    <scope>NUCLEOTIDE SEQUENCE</scope>
    <source>
        <strain evidence="1">Sampled in the wild</strain>
    </source>
</reference>
<proteinExistence type="predicted"/>
<sequence>MAEAIAKQMCKFSFHDKEKLTWDSYIFQFEQMCRVKEHLEAVRNFFYPNEVNTKTYEQVKEAFQSLYKPELTIFAARMEFNAAIHQDGEILTQWANRLRNLIRSCDYSNALDEQLRD</sequence>
<comment type="caution">
    <text evidence="1">The sequence shown here is derived from an EMBL/GenBank/DDBJ whole genome shotgun (WGS) entry which is preliminary data.</text>
</comment>
<dbReference type="Proteomes" id="UP000792457">
    <property type="component" value="Unassembled WGS sequence"/>
</dbReference>
<keyword evidence="2" id="KW-1185">Reference proteome</keyword>
<evidence type="ECO:0008006" key="3">
    <source>
        <dbReference type="Google" id="ProtNLM"/>
    </source>
</evidence>
<dbReference type="OrthoDB" id="6772952at2759"/>
<dbReference type="EMBL" id="KZ309616">
    <property type="protein sequence ID" value="KAG8239366.1"/>
    <property type="molecule type" value="Genomic_DNA"/>
</dbReference>
<reference evidence="1" key="2">
    <citation type="submission" date="2017-10" db="EMBL/GenBank/DDBJ databases">
        <title>Ladona fulva Genome sequencing and assembly.</title>
        <authorList>
            <person name="Murali S."/>
            <person name="Richards S."/>
            <person name="Bandaranaike D."/>
            <person name="Bellair M."/>
            <person name="Blankenburg K."/>
            <person name="Chao H."/>
            <person name="Dinh H."/>
            <person name="Doddapaneni H."/>
            <person name="Dugan-Rocha S."/>
            <person name="Elkadiri S."/>
            <person name="Gnanaolivu R."/>
            <person name="Hernandez B."/>
            <person name="Skinner E."/>
            <person name="Javaid M."/>
            <person name="Lee S."/>
            <person name="Li M."/>
            <person name="Ming W."/>
            <person name="Munidasa M."/>
            <person name="Muniz J."/>
            <person name="Nguyen L."/>
            <person name="Hughes D."/>
            <person name="Osuji N."/>
            <person name="Pu L.-L."/>
            <person name="Puazo M."/>
            <person name="Qu C."/>
            <person name="Quiroz J."/>
            <person name="Raj R."/>
            <person name="Weissenberger G."/>
            <person name="Xin Y."/>
            <person name="Zou X."/>
            <person name="Han Y."/>
            <person name="Worley K."/>
            <person name="Muzny D."/>
            <person name="Gibbs R."/>
        </authorList>
    </citation>
    <scope>NUCLEOTIDE SEQUENCE</scope>
    <source>
        <strain evidence="1">Sampled in the wild</strain>
    </source>
</reference>
<accession>A0A8K0KT58</accession>
<name>A0A8K0KT58_LADFU</name>
<evidence type="ECO:0000313" key="2">
    <source>
        <dbReference type="Proteomes" id="UP000792457"/>
    </source>
</evidence>
<evidence type="ECO:0000313" key="1">
    <source>
        <dbReference type="EMBL" id="KAG8239366.1"/>
    </source>
</evidence>
<gene>
    <name evidence="1" type="ORF">J437_LFUL019119</name>
</gene>
<protein>
    <recommendedName>
        <fullName evidence="3">Retrotransposon gag domain-containing protein</fullName>
    </recommendedName>
</protein>